<feature type="transmembrane region" description="Helical" evidence="1">
    <location>
        <begin position="12"/>
        <end position="31"/>
    </location>
</feature>
<dbReference type="EMBL" id="DXEZ01000317">
    <property type="protein sequence ID" value="HIX55577.1"/>
    <property type="molecule type" value="Genomic_DNA"/>
</dbReference>
<reference evidence="2" key="1">
    <citation type="journal article" date="2021" name="PeerJ">
        <title>Extensive microbial diversity within the chicken gut microbiome revealed by metagenomics and culture.</title>
        <authorList>
            <person name="Gilroy R."/>
            <person name="Ravi A."/>
            <person name="Getino M."/>
            <person name="Pursley I."/>
            <person name="Horton D.L."/>
            <person name="Alikhan N.F."/>
            <person name="Baker D."/>
            <person name="Gharbi K."/>
            <person name="Hall N."/>
            <person name="Watson M."/>
            <person name="Adriaenssens E.M."/>
            <person name="Foster-Nyarko E."/>
            <person name="Jarju S."/>
            <person name="Secka A."/>
            <person name="Antonio M."/>
            <person name="Oren A."/>
            <person name="Chaudhuri R.R."/>
            <person name="La Ragione R."/>
            <person name="Hildebrand F."/>
            <person name="Pallen M.J."/>
        </authorList>
    </citation>
    <scope>NUCLEOTIDE SEQUENCE</scope>
    <source>
        <strain evidence="2">1719</strain>
    </source>
</reference>
<organism evidence="2 3">
    <name type="scientific">Candidatus Sphingobacterium stercoripullorum</name>
    <dbReference type="NCBI Taxonomy" id="2838759"/>
    <lineage>
        <taxon>Bacteria</taxon>
        <taxon>Pseudomonadati</taxon>
        <taxon>Bacteroidota</taxon>
        <taxon>Sphingobacteriia</taxon>
        <taxon>Sphingobacteriales</taxon>
        <taxon>Sphingobacteriaceae</taxon>
        <taxon>Sphingobacterium</taxon>
    </lineage>
</organism>
<keyword evidence="1" id="KW-0472">Membrane</keyword>
<keyword evidence="1" id="KW-1133">Transmembrane helix</keyword>
<comment type="caution">
    <text evidence="2">The sequence shown here is derived from an EMBL/GenBank/DDBJ whole genome shotgun (WGS) entry which is preliminary data.</text>
</comment>
<feature type="transmembrane region" description="Helical" evidence="1">
    <location>
        <begin position="73"/>
        <end position="92"/>
    </location>
</feature>
<keyword evidence="1" id="KW-0812">Transmembrane</keyword>
<sequence length="103" mass="11683">MSKEKLSAKRITIWICVNYVIFVLGFFILGSMGTDKFIVWSNFILDVFLVAVSLALNILLFKRKYQTPLLGKIALLLATLCFGAFTYFAFLMPENGLPAVLFY</sequence>
<dbReference type="Proteomes" id="UP000824156">
    <property type="component" value="Unassembled WGS sequence"/>
</dbReference>
<proteinExistence type="predicted"/>
<evidence type="ECO:0000313" key="3">
    <source>
        <dbReference type="Proteomes" id="UP000824156"/>
    </source>
</evidence>
<feature type="transmembrane region" description="Helical" evidence="1">
    <location>
        <begin position="37"/>
        <end position="61"/>
    </location>
</feature>
<reference evidence="2" key="2">
    <citation type="submission" date="2021-04" db="EMBL/GenBank/DDBJ databases">
        <authorList>
            <person name="Gilroy R."/>
        </authorList>
    </citation>
    <scope>NUCLEOTIDE SEQUENCE</scope>
    <source>
        <strain evidence="2">1719</strain>
    </source>
</reference>
<name>A0A9D1WC26_9SPHI</name>
<protein>
    <submittedName>
        <fullName evidence="2">Uncharacterized protein</fullName>
    </submittedName>
</protein>
<accession>A0A9D1WC26</accession>
<evidence type="ECO:0000313" key="2">
    <source>
        <dbReference type="EMBL" id="HIX55577.1"/>
    </source>
</evidence>
<dbReference type="AlphaFoldDB" id="A0A9D1WC26"/>
<evidence type="ECO:0000256" key="1">
    <source>
        <dbReference type="SAM" id="Phobius"/>
    </source>
</evidence>
<gene>
    <name evidence="2" type="ORF">H9853_11180</name>
</gene>